<evidence type="ECO:0000313" key="2">
    <source>
        <dbReference type="EMBL" id="MDR7329772.1"/>
    </source>
</evidence>
<feature type="domain" description="DUF1266" evidence="1">
    <location>
        <begin position="97"/>
        <end position="287"/>
    </location>
</feature>
<evidence type="ECO:0000259" key="1">
    <source>
        <dbReference type="Pfam" id="PF06889"/>
    </source>
</evidence>
<reference evidence="2" key="1">
    <citation type="submission" date="2023-07" db="EMBL/GenBank/DDBJ databases">
        <title>Sequencing the genomes of 1000 actinobacteria strains.</title>
        <authorList>
            <person name="Klenk H.-P."/>
        </authorList>
    </citation>
    <scope>NUCLEOTIDE SEQUENCE</scope>
    <source>
        <strain evidence="2">DSM 107476</strain>
    </source>
</reference>
<dbReference type="RefSeq" id="WP_290194847.1">
    <property type="nucleotide sequence ID" value="NZ_CP047654.1"/>
</dbReference>
<gene>
    <name evidence="2" type="ORF">J2S39_001448</name>
</gene>
<comment type="caution">
    <text evidence="2">The sequence shown here is derived from an EMBL/GenBank/DDBJ whole genome shotgun (WGS) entry which is preliminary data.</text>
</comment>
<sequence>MHPFIAFTDEHSITTYEEFLHHPLLLTNTKFQRMMPSYLLWSNALDGQLQRGFAASVPMATVLDARYVDGPDKVVEPKGWLSRTAGNCEYTGLTALLKKSWGIETKADLMSNIGELATKMEEQVLAYDVLHPEIVQVAEEPRPQRAAKAAQLEATAVARGRDAGMGEGFARRWWDKLTAPFLEDIADLALPPAKRLPRTLLAWNIKRLSVLAWAGTRVGLATVTDVEPYLRAMTVMNQERYRDWREFQDAYHLARRYWIGDTEKNFDDQIAGAWMLRHGHSPWVILPLRGNNSESS</sequence>
<dbReference type="Proteomes" id="UP001180840">
    <property type="component" value="Unassembled WGS sequence"/>
</dbReference>
<accession>A0ABU1ZZT6</accession>
<dbReference type="InterPro" id="IPR009677">
    <property type="entry name" value="DUF1266"/>
</dbReference>
<proteinExistence type="predicted"/>
<evidence type="ECO:0000313" key="3">
    <source>
        <dbReference type="Proteomes" id="UP001180840"/>
    </source>
</evidence>
<dbReference type="EMBL" id="JAVDXZ010000001">
    <property type="protein sequence ID" value="MDR7329772.1"/>
    <property type="molecule type" value="Genomic_DNA"/>
</dbReference>
<organism evidence="2 3">
    <name type="scientific">Corynebacterium guangdongense</name>
    <dbReference type="NCBI Taxonomy" id="1783348"/>
    <lineage>
        <taxon>Bacteria</taxon>
        <taxon>Bacillati</taxon>
        <taxon>Actinomycetota</taxon>
        <taxon>Actinomycetes</taxon>
        <taxon>Mycobacteriales</taxon>
        <taxon>Corynebacteriaceae</taxon>
        <taxon>Corynebacterium</taxon>
    </lineage>
</organism>
<keyword evidence="3" id="KW-1185">Reference proteome</keyword>
<protein>
    <recommendedName>
        <fullName evidence="1">DUF1266 domain-containing protein</fullName>
    </recommendedName>
</protein>
<dbReference type="Pfam" id="PF06889">
    <property type="entry name" value="DUF1266"/>
    <property type="match status" value="1"/>
</dbReference>
<name>A0ABU1ZZT6_9CORY</name>